<evidence type="ECO:0000256" key="1">
    <source>
        <dbReference type="SAM" id="SignalP"/>
    </source>
</evidence>
<comment type="caution">
    <text evidence="3">The sequence shown here is derived from an EMBL/GenBank/DDBJ whole genome shotgun (WGS) entry which is preliminary data.</text>
</comment>
<dbReference type="AlphaFoldDB" id="A0A559JWX8"/>
<sequence>MNQTMLRKMSRKLIVIVAFVTAFISASPQPSSAANAGFKDVPASHWAYKAINQAASDGWVNGYSDGTFRLAQSVSEAEFLKLLLEAAVPGELPTRQPGETWIAPYYKYAQEYKFPLSASGDSFDRGGAAQLIAALDGEILGRTAAVQYLLDKGLSKGVTSATVEGYQMGNTLSRAEAVQFIFNVLAAGGKSEPSAPITTAAYRLRDIAIGDTDTSVTAKLGSPDRVDPSEYGFQWYVYNQDYKQYAQIGIGGGKVVALYSNADAWESADGLRIGSPKASIAEKLGNGRSITDLETKINVSTDSAMYPSYEIKGSYVTFMLDQFDNGKIMGIYIVEKKTAAARKGSYGTVSSAVLSAYEREVWDLTNVSRVLVGKKALVWDDLAASTSRNHSKDMGENNYFDHDNQQGLSPFDRMKAGGIVYSAAAENIAAGQINAVFAHAGWMNSQGHRNNILGDDFERLGVGLSYSAKFKYQIYYTQNFYTPR</sequence>
<evidence type="ECO:0000259" key="2">
    <source>
        <dbReference type="PROSITE" id="PS51272"/>
    </source>
</evidence>
<dbReference type="SUPFAM" id="SSF55797">
    <property type="entry name" value="PR-1-like"/>
    <property type="match status" value="1"/>
</dbReference>
<reference evidence="3 4" key="1">
    <citation type="submission" date="2019-07" db="EMBL/GenBank/DDBJ databases">
        <authorList>
            <person name="Kim J."/>
        </authorList>
    </citation>
    <scope>NUCLEOTIDE SEQUENCE [LARGE SCALE GENOMIC DNA]</scope>
    <source>
        <strain evidence="3 4">G13</strain>
    </source>
</reference>
<dbReference type="InterPro" id="IPR035940">
    <property type="entry name" value="CAP_sf"/>
</dbReference>
<keyword evidence="1" id="KW-0732">Signal</keyword>
<gene>
    <name evidence="3" type="ORF">FPZ45_02070</name>
</gene>
<name>A0A559JWX8_9BACL</name>
<feature type="domain" description="SLH" evidence="2">
    <location>
        <begin position="34"/>
        <end position="97"/>
    </location>
</feature>
<feature type="signal peptide" evidence="1">
    <location>
        <begin position="1"/>
        <end position="33"/>
    </location>
</feature>
<feature type="chain" id="PRO_5022158704" evidence="1">
    <location>
        <begin position="34"/>
        <end position="484"/>
    </location>
</feature>
<dbReference type="EMBL" id="VNJJ01000001">
    <property type="protein sequence ID" value="TVY04392.1"/>
    <property type="molecule type" value="Genomic_DNA"/>
</dbReference>
<dbReference type="Pfam" id="PF00395">
    <property type="entry name" value="SLH"/>
    <property type="match status" value="1"/>
</dbReference>
<keyword evidence="4" id="KW-1185">Reference proteome</keyword>
<proteinExistence type="predicted"/>
<dbReference type="Proteomes" id="UP000316330">
    <property type="component" value="Unassembled WGS sequence"/>
</dbReference>
<dbReference type="InterPro" id="IPR001119">
    <property type="entry name" value="SLH_dom"/>
</dbReference>
<evidence type="ECO:0000313" key="4">
    <source>
        <dbReference type="Proteomes" id="UP000316330"/>
    </source>
</evidence>
<dbReference type="InterPro" id="IPR014044">
    <property type="entry name" value="CAP_dom"/>
</dbReference>
<dbReference type="RefSeq" id="WP_144697868.1">
    <property type="nucleotide sequence ID" value="NZ_VNJJ01000001.1"/>
</dbReference>
<dbReference type="OrthoDB" id="9783944at2"/>
<dbReference type="InterPro" id="IPR029410">
    <property type="entry name" value="CAP_assoc"/>
</dbReference>
<dbReference type="PANTHER" id="PTHR31157">
    <property type="entry name" value="SCP DOMAIN-CONTAINING PROTEIN"/>
    <property type="match status" value="1"/>
</dbReference>
<dbReference type="PROSITE" id="PS51272">
    <property type="entry name" value="SLH"/>
    <property type="match status" value="1"/>
</dbReference>
<organism evidence="3 4">
    <name type="scientific">Cohnella terricola</name>
    <dbReference type="NCBI Taxonomy" id="1289167"/>
    <lineage>
        <taxon>Bacteria</taxon>
        <taxon>Bacillati</taxon>
        <taxon>Bacillota</taxon>
        <taxon>Bacilli</taxon>
        <taxon>Bacillales</taxon>
        <taxon>Paenibacillaceae</taxon>
        <taxon>Cohnella</taxon>
    </lineage>
</organism>
<protein>
    <submittedName>
        <fullName evidence="3">Copper amine oxidase</fullName>
    </submittedName>
</protein>
<dbReference type="CDD" id="cd05379">
    <property type="entry name" value="CAP_bacterial"/>
    <property type="match status" value="1"/>
</dbReference>
<evidence type="ECO:0000313" key="3">
    <source>
        <dbReference type="EMBL" id="TVY04392.1"/>
    </source>
</evidence>
<dbReference type="Pfam" id="PF14504">
    <property type="entry name" value="CAP_assoc_N"/>
    <property type="match status" value="1"/>
</dbReference>
<dbReference type="Pfam" id="PF00188">
    <property type="entry name" value="CAP"/>
    <property type="match status" value="1"/>
</dbReference>
<accession>A0A559JWX8</accession>
<dbReference type="PANTHER" id="PTHR31157:SF1">
    <property type="entry name" value="SCP DOMAIN-CONTAINING PROTEIN"/>
    <property type="match status" value="1"/>
</dbReference>
<dbReference type="Gene3D" id="3.40.33.10">
    <property type="entry name" value="CAP"/>
    <property type="match status" value="1"/>
</dbReference>